<reference evidence="1 2" key="1">
    <citation type="submission" date="2016-10" db="EMBL/GenBank/DDBJ databases">
        <authorList>
            <person name="de Groot N.N."/>
        </authorList>
    </citation>
    <scope>NUCLEOTIDE SEQUENCE [LARGE SCALE GENOMIC DNA]</scope>
    <source>
        <strain evidence="1 2">CGMCC 1.12333</strain>
    </source>
</reference>
<evidence type="ECO:0000313" key="1">
    <source>
        <dbReference type="EMBL" id="SFU37050.1"/>
    </source>
</evidence>
<sequence>MEKSRDVKLSILSEMISIATVDKDLKEREYNFLLAVAKQLQISKIELDMLFENPAPFKPHKDEAQRIIQFYRLVLMMNIDEEQHPEELQLVRECGLRLGLNPIAMEKVFKVMEAYEDHIVPTDVLLGIFKTYYN</sequence>
<dbReference type="OrthoDB" id="1143847at2"/>
<evidence type="ECO:0000313" key="2">
    <source>
        <dbReference type="Proteomes" id="UP000199138"/>
    </source>
</evidence>
<dbReference type="EMBL" id="FPBK01000002">
    <property type="protein sequence ID" value="SFU37050.1"/>
    <property type="molecule type" value="Genomic_DNA"/>
</dbReference>
<dbReference type="Gene3D" id="1.10.3680.10">
    <property type="entry name" value="TerB-like"/>
    <property type="match status" value="1"/>
</dbReference>
<accession>A0A1I7FLJ6</accession>
<dbReference type="Proteomes" id="UP000199138">
    <property type="component" value="Unassembled WGS sequence"/>
</dbReference>
<dbReference type="STRING" id="1224947.SAMN05216480_1023"/>
<gene>
    <name evidence="1" type="ORF">SAMN05216480_1023</name>
</gene>
<keyword evidence="2" id="KW-1185">Reference proteome</keyword>
<name>A0A1I7FLJ6_9FLAO</name>
<dbReference type="RefSeq" id="WP_093023483.1">
    <property type="nucleotide sequence ID" value="NZ_FPBK01000002.1"/>
</dbReference>
<dbReference type="InterPro" id="IPR029024">
    <property type="entry name" value="TerB-like"/>
</dbReference>
<dbReference type="AlphaFoldDB" id="A0A1I7FLJ6"/>
<organism evidence="1 2">
    <name type="scientific">Pustulibacterium marinum</name>
    <dbReference type="NCBI Taxonomy" id="1224947"/>
    <lineage>
        <taxon>Bacteria</taxon>
        <taxon>Pseudomonadati</taxon>
        <taxon>Bacteroidota</taxon>
        <taxon>Flavobacteriia</taxon>
        <taxon>Flavobacteriales</taxon>
        <taxon>Flavobacteriaceae</taxon>
        <taxon>Pustulibacterium</taxon>
    </lineage>
</organism>
<proteinExistence type="predicted"/>
<dbReference type="SUPFAM" id="SSF158682">
    <property type="entry name" value="TerB-like"/>
    <property type="match status" value="1"/>
</dbReference>
<evidence type="ECO:0008006" key="3">
    <source>
        <dbReference type="Google" id="ProtNLM"/>
    </source>
</evidence>
<protein>
    <recommendedName>
        <fullName evidence="3">Tellurite resistance protein TerB</fullName>
    </recommendedName>
</protein>